<evidence type="ECO:0000256" key="2">
    <source>
        <dbReference type="ARBA" id="ARBA00022475"/>
    </source>
</evidence>
<accession>A0A1H7GQ15</accession>
<evidence type="ECO:0000313" key="7">
    <source>
        <dbReference type="EMBL" id="SEK38680.1"/>
    </source>
</evidence>
<keyword evidence="2" id="KW-1003">Cell membrane</keyword>
<feature type="transmembrane region" description="Helical" evidence="6">
    <location>
        <begin position="367"/>
        <end position="387"/>
    </location>
</feature>
<feature type="transmembrane region" description="Helical" evidence="6">
    <location>
        <begin position="399"/>
        <end position="421"/>
    </location>
</feature>
<dbReference type="AlphaFoldDB" id="A0A1H7GQ15"/>
<name>A0A1H7GQ15_9SPHN</name>
<feature type="transmembrane region" description="Helical" evidence="6">
    <location>
        <begin position="241"/>
        <end position="271"/>
    </location>
</feature>
<feature type="transmembrane region" description="Helical" evidence="6">
    <location>
        <begin position="159"/>
        <end position="177"/>
    </location>
</feature>
<reference evidence="8" key="1">
    <citation type="submission" date="2016-10" db="EMBL/GenBank/DDBJ databases">
        <authorList>
            <person name="Varghese N."/>
            <person name="Submissions S."/>
        </authorList>
    </citation>
    <scope>NUCLEOTIDE SEQUENCE [LARGE SCALE GENOMIC DNA]</scope>
    <source>
        <strain evidence="8">JS21-1</strain>
    </source>
</reference>
<proteinExistence type="predicted"/>
<feature type="transmembrane region" description="Helical" evidence="6">
    <location>
        <begin position="427"/>
        <end position="447"/>
    </location>
</feature>
<gene>
    <name evidence="7" type="ORF">SAMN05216382_0306</name>
</gene>
<organism evidence="7 8">
    <name type="scientific">Sphingomonas palmae</name>
    <dbReference type="NCBI Taxonomy" id="1855283"/>
    <lineage>
        <taxon>Bacteria</taxon>
        <taxon>Pseudomonadati</taxon>
        <taxon>Pseudomonadota</taxon>
        <taxon>Alphaproteobacteria</taxon>
        <taxon>Sphingomonadales</taxon>
        <taxon>Sphingomonadaceae</taxon>
        <taxon>Sphingomonas</taxon>
    </lineage>
</organism>
<dbReference type="GO" id="GO:0022857">
    <property type="term" value="F:transmembrane transporter activity"/>
    <property type="evidence" value="ECO:0007669"/>
    <property type="project" value="InterPro"/>
</dbReference>
<dbReference type="InterPro" id="IPR002293">
    <property type="entry name" value="AA/rel_permease1"/>
</dbReference>
<dbReference type="Proteomes" id="UP000199214">
    <property type="component" value="Unassembled WGS sequence"/>
</dbReference>
<dbReference type="EMBL" id="FNZZ01000001">
    <property type="protein sequence ID" value="SEK38680.1"/>
    <property type="molecule type" value="Genomic_DNA"/>
</dbReference>
<dbReference type="GO" id="GO:0005886">
    <property type="term" value="C:plasma membrane"/>
    <property type="evidence" value="ECO:0007669"/>
    <property type="project" value="UniProtKB-SubCell"/>
</dbReference>
<evidence type="ECO:0000256" key="3">
    <source>
        <dbReference type="ARBA" id="ARBA00022692"/>
    </source>
</evidence>
<protein>
    <submittedName>
        <fullName evidence="7">Amino acid/polyamine/organocation transporter, APC superfamily</fullName>
    </submittedName>
</protein>
<dbReference type="Gene3D" id="1.20.1740.10">
    <property type="entry name" value="Amino acid/polyamine transporter I"/>
    <property type="match status" value="1"/>
</dbReference>
<dbReference type="PANTHER" id="PTHR42770:SF7">
    <property type="entry name" value="MEMBRANE PROTEIN"/>
    <property type="match status" value="1"/>
</dbReference>
<dbReference type="RefSeq" id="WP_177171474.1">
    <property type="nucleotide sequence ID" value="NZ_FNZZ01000001.1"/>
</dbReference>
<feature type="transmembrane region" description="Helical" evidence="6">
    <location>
        <begin position="197"/>
        <end position="220"/>
    </location>
</feature>
<evidence type="ECO:0000256" key="1">
    <source>
        <dbReference type="ARBA" id="ARBA00004651"/>
    </source>
</evidence>
<keyword evidence="3 6" id="KW-0812">Transmembrane</keyword>
<comment type="subcellular location">
    <subcellularLocation>
        <location evidence="1">Cell membrane</location>
        <topology evidence="1">Multi-pass membrane protein</topology>
    </subcellularLocation>
</comment>
<dbReference type="PIRSF" id="PIRSF006060">
    <property type="entry name" value="AA_transporter"/>
    <property type="match status" value="1"/>
</dbReference>
<feature type="transmembrane region" description="Helical" evidence="6">
    <location>
        <begin position="344"/>
        <end position="361"/>
    </location>
</feature>
<feature type="transmembrane region" description="Helical" evidence="6">
    <location>
        <begin position="135"/>
        <end position="152"/>
    </location>
</feature>
<feature type="transmembrane region" description="Helical" evidence="6">
    <location>
        <begin position="53"/>
        <end position="71"/>
    </location>
</feature>
<dbReference type="InterPro" id="IPR050367">
    <property type="entry name" value="APC_superfamily"/>
</dbReference>
<evidence type="ECO:0000313" key="8">
    <source>
        <dbReference type="Proteomes" id="UP000199214"/>
    </source>
</evidence>
<sequence>MPEEQLSSAAPVPLARSLGVAGVLFLTLSVTTPASSVFVIVPGMLQVAGTGAIWATIIAGLVCVATAYIYAELSSAWPVAGGEYVMVAHTLGPMAGFVMLGINVFNNLIFLPVAGLGIREVLVGVIPSLPQVPTAIAVVGACTLIGLLNIRVNALVTGLFLLIEVMALLAVTAFGLIDVQRNPLNFLTHPVMAMGQGLAPASLTSIGVAASIAIFAFNGYGAAVYFGEEMHEAPRRIARSIMLALVFTLVLEGVPLLAALMGAVDLPMLLASSNPFGDLVTAMAGERAGQAMALGVALAIVNAIIAWVLACARFFYGTARDGSWGRPFDRWMTAIHPRWGSPHLGTLIVGGVGMALCFLPLRLLEVWSGAGLIAIYAGIAVAAMMGRRSGASRHATYRMPLYPLAPIVTLIALALITVATWQDVEEGRPAVVATIVQIVIATAYYLLVLRRRKWQAVVPTA</sequence>
<dbReference type="PANTHER" id="PTHR42770">
    <property type="entry name" value="AMINO ACID TRANSPORTER-RELATED"/>
    <property type="match status" value="1"/>
</dbReference>
<evidence type="ECO:0000256" key="6">
    <source>
        <dbReference type="SAM" id="Phobius"/>
    </source>
</evidence>
<dbReference type="STRING" id="1855283.SAMN05216382_0306"/>
<dbReference type="Pfam" id="PF13520">
    <property type="entry name" value="AA_permease_2"/>
    <property type="match status" value="1"/>
</dbReference>
<keyword evidence="8" id="KW-1185">Reference proteome</keyword>
<evidence type="ECO:0000256" key="4">
    <source>
        <dbReference type="ARBA" id="ARBA00022989"/>
    </source>
</evidence>
<feature type="transmembrane region" description="Helical" evidence="6">
    <location>
        <begin position="20"/>
        <end position="41"/>
    </location>
</feature>
<keyword evidence="4 6" id="KW-1133">Transmembrane helix</keyword>
<keyword evidence="5 6" id="KW-0472">Membrane</keyword>
<feature type="transmembrane region" description="Helical" evidence="6">
    <location>
        <begin position="291"/>
        <end position="316"/>
    </location>
</feature>
<evidence type="ECO:0000256" key="5">
    <source>
        <dbReference type="ARBA" id="ARBA00023136"/>
    </source>
</evidence>